<dbReference type="InterPro" id="IPR029065">
    <property type="entry name" value="Enolase_C-like"/>
</dbReference>
<dbReference type="SMART" id="SM00922">
    <property type="entry name" value="MR_MLE"/>
    <property type="match status" value="1"/>
</dbReference>
<feature type="active site" description="Proton acceptor" evidence="4">
    <location>
        <position position="252"/>
    </location>
</feature>
<dbReference type="InterPro" id="IPR036849">
    <property type="entry name" value="Enolase-like_C_sf"/>
</dbReference>
<evidence type="ECO:0000256" key="2">
    <source>
        <dbReference type="ARBA" id="ARBA00022842"/>
    </source>
</evidence>
<dbReference type="InterPro" id="IPR041338">
    <property type="entry name" value="OSBS_N"/>
</dbReference>
<dbReference type="PANTHER" id="PTHR48073:SF2">
    <property type="entry name" value="O-SUCCINYLBENZOATE SYNTHASE"/>
    <property type="match status" value="1"/>
</dbReference>
<evidence type="ECO:0000256" key="3">
    <source>
        <dbReference type="ARBA" id="ARBA00023239"/>
    </source>
</evidence>
<dbReference type="GO" id="GO:0042372">
    <property type="term" value="P:phylloquinone biosynthetic process"/>
    <property type="evidence" value="ECO:0007669"/>
    <property type="project" value="UniProtKB-UniRule"/>
</dbReference>
<proteinExistence type="inferred from homology"/>
<sequence>MAEPLTFEFRPYRRPFRQTLKTSHGNWTHREGIILKFADPQGRTGFGEIAPLPWFGTETQAQALAFCRQIPHQLANHSSAQTAFEIMPTLPACKFGFEIALRNLSCDIHCAELENRHYSGLLPAGEAALSAWTSLWAMGHRTFKWKIGVAPVAVELAWLSRLMEQLPLGAKLRLDANGGLDELTAHHWLDHCDRLGHRIEFIEQPLPPHQFNDLLKLAKRYHTPIALDESITTLDQLKTHYFRGWQGIYVIKAAILGSPSQLKHFCVDYPIDWVISSVFETDIGRQALIDLTIELAMLLPDAPHRVLGMGTQQWLPNDGLDDPDWEALWRRLRD</sequence>
<dbReference type="Pfam" id="PF13378">
    <property type="entry name" value="MR_MLE_C"/>
    <property type="match status" value="1"/>
</dbReference>
<comment type="catalytic activity">
    <reaction evidence="4">
        <text>(1R,6R)-6-hydroxy-2-succinyl-cyclohexa-2,4-diene-1-carboxylate = 2-succinylbenzoate + H2O</text>
        <dbReference type="Rhea" id="RHEA:10196"/>
        <dbReference type="ChEBI" id="CHEBI:15377"/>
        <dbReference type="ChEBI" id="CHEBI:18325"/>
        <dbReference type="ChEBI" id="CHEBI:58689"/>
        <dbReference type="EC" id="4.2.1.113"/>
    </reaction>
</comment>
<comment type="pathway">
    <text evidence="4">Quinol/quinone metabolism; 1,4-dihydroxy-2-naphthoate biosynthesis; 1,4-dihydroxy-2-naphthoate from chorismate: step 4/7.</text>
</comment>
<keyword evidence="1 4" id="KW-0479">Metal-binding</keyword>
<dbReference type="Proteomes" id="UP000050465">
    <property type="component" value="Unassembled WGS sequence"/>
</dbReference>
<evidence type="ECO:0000259" key="6">
    <source>
        <dbReference type="SMART" id="SM00922"/>
    </source>
</evidence>
<evidence type="ECO:0000256" key="1">
    <source>
        <dbReference type="ARBA" id="ARBA00022723"/>
    </source>
</evidence>
<dbReference type="UniPathway" id="UPA01057">
    <property type="reaction ID" value="UER00165"/>
</dbReference>
<keyword evidence="2 4" id="KW-0460">Magnesium</keyword>
<dbReference type="EMBL" id="LJZR01000002">
    <property type="protein sequence ID" value="KPQ37252.1"/>
    <property type="molecule type" value="Genomic_DNA"/>
</dbReference>
<accession>A0A0P8BT79</accession>
<dbReference type="PANTHER" id="PTHR48073">
    <property type="entry name" value="O-SUCCINYLBENZOATE SYNTHASE-RELATED"/>
    <property type="match status" value="1"/>
</dbReference>
<protein>
    <recommendedName>
        <fullName evidence="4 5">o-succinylbenzoate synthase</fullName>
        <shortName evidence="4">OSB synthase</shortName>
        <shortName evidence="4">OSBS</shortName>
        <ecNumber evidence="4 5">4.2.1.113</ecNumber>
    </recommendedName>
    <alternativeName>
        <fullName evidence="4">4-(2'-carboxyphenyl)-4-oxybutyric acid synthase</fullName>
    </alternativeName>
    <alternativeName>
        <fullName evidence="4">o-succinylbenzoic acid synthase</fullName>
    </alternativeName>
</protein>
<dbReference type="SUPFAM" id="SSF51604">
    <property type="entry name" value="Enolase C-terminal domain-like"/>
    <property type="match status" value="1"/>
</dbReference>
<dbReference type="STRING" id="1666911.HLUCCA11_02130"/>
<comment type="similarity">
    <text evidence="4">Belongs to the mandelate racemase/muconate lactonizing enzyme family. MenC type 1 subfamily.</text>
</comment>
<dbReference type="SUPFAM" id="SSF54826">
    <property type="entry name" value="Enolase N-terminal domain-like"/>
    <property type="match status" value="1"/>
</dbReference>
<dbReference type="InterPro" id="IPR029017">
    <property type="entry name" value="Enolase-like_N"/>
</dbReference>
<dbReference type="NCBIfam" id="TIGR01927">
    <property type="entry name" value="menC_gam_Gplu"/>
    <property type="match status" value="1"/>
</dbReference>
<feature type="active site" description="Proton donor" evidence="4">
    <location>
        <position position="146"/>
    </location>
</feature>
<dbReference type="GO" id="GO:0043748">
    <property type="term" value="F:O-succinylbenzoate synthase activity"/>
    <property type="evidence" value="ECO:0007669"/>
    <property type="project" value="UniProtKB-EC"/>
</dbReference>
<comment type="function">
    <text evidence="4">Converts 2-succinyl-6-hydroxy-2,4-cyclohexadiene-1-carboxylate (SHCHC) to 2-succinylbenzoate (OSB).</text>
</comment>
<dbReference type="HAMAP" id="MF_00470">
    <property type="entry name" value="MenC_1"/>
    <property type="match status" value="1"/>
</dbReference>
<feature type="binding site" evidence="4">
    <location>
        <position position="175"/>
    </location>
    <ligand>
        <name>Mg(2+)</name>
        <dbReference type="ChEBI" id="CHEBI:18420"/>
    </ligand>
</feature>
<dbReference type="Gene3D" id="3.20.20.120">
    <property type="entry name" value="Enolase-like C-terminal domain"/>
    <property type="match status" value="1"/>
</dbReference>
<dbReference type="SFLD" id="SFLDS00001">
    <property type="entry name" value="Enolase"/>
    <property type="match status" value="1"/>
</dbReference>
<dbReference type="PATRIC" id="fig|1666911.3.peg.1656"/>
<comment type="cofactor">
    <cofactor evidence="4">
        <name>a divalent metal cation</name>
        <dbReference type="ChEBI" id="CHEBI:60240"/>
    </cofactor>
</comment>
<dbReference type="GO" id="GO:0009234">
    <property type="term" value="P:menaquinone biosynthetic process"/>
    <property type="evidence" value="ECO:0007669"/>
    <property type="project" value="UniProtKB-UniRule"/>
</dbReference>
<evidence type="ECO:0000313" key="8">
    <source>
        <dbReference type="Proteomes" id="UP000050465"/>
    </source>
</evidence>
<evidence type="ECO:0000313" key="7">
    <source>
        <dbReference type="EMBL" id="KPQ37252.1"/>
    </source>
</evidence>
<comment type="caution">
    <text evidence="7">The sequence shown here is derived from an EMBL/GenBank/DDBJ whole genome shotgun (WGS) entry which is preliminary data.</text>
</comment>
<dbReference type="CDD" id="cd03320">
    <property type="entry name" value="OSBS"/>
    <property type="match status" value="1"/>
</dbReference>
<feature type="binding site" evidence="4">
    <location>
        <position position="203"/>
    </location>
    <ligand>
        <name>Mg(2+)</name>
        <dbReference type="ChEBI" id="CHEBI:18420"/>
    </ligand>
</feature>
<dbReference type="Pfam" id="PF21508">
    <property type="entry name" value="MenC_N"/>
    <property type="match status" value="1"/>
</dbReference>
<dbReference type="GO" id="GO:0000287">
    <property type="term" value="F:magnesium ion binding"/>
    <property type="evidence" value="ECO:0007669"/>
    <property type="project" value="UniProtKB-UniRule"/>
</dbReference>
<dbReference type="NCBIfam" id="NF002739">
    <property type="entry name" value="PRK02714.1"/>
    <property type="match status" value="1"/>
</dbReference>
<dbReference type="SFLD" id="SFLDF00009">
    <property type="entry name" value="o-succinylbenzoate_synthase"/>
    <property type="match status" value="1"/>
</dbReference>
<organism evidence="7 8">
    <name type="scientific">Phormidesmis priestleyi Ana</name>
    <dbReference type="NCBI Taxonomy" id="1666911"/>
    <lineage>
        <taxon>Bacteria</taxon>
        <taxon>Bacillati</taxon>
        <taxon>Cyanobacteriota</taxon>
        <taxon>Cyanophyceae</taxon>
        <taxon>Leptolyngbyales</taxon>
        <taxon>Leptolyngbyaceae</taxon>
        <taxon>Phormidesmis</taxon>
    </lineage>
</organism>
<reference evidence="7 8" key="1">
    <citation type="submission" date="2015-09" db="EMBL/GenBank/DDBJ databases">
        <title>Identification and resolution of microdiversity through metagenomic sequencing of parallel consortia.</title>
        <authorList>
            <person name="Nelson W.C."/>
            <person name="Romine M.F."/>
            <person name="Lindemann S.R."/>
        </authorList>
    </citation>
    <scope>NUCLEOTIDE SEQUENCE [LARGE SCALE GENOMIC DNA]</scope>
    <source>
        <strain evidence="7">Ana</strain>
    </source>
</reference>
<evidence type="ECO:0000256" key="5">
    <source>
        <dbReference type="NCBIfam" id="TIGR01927"/>
    </source>
</evidence>
<dbReference type="SFLD" id="SFLDG00180">
    <property type="entry name" value="muconate_cycloisomerase"/>
    <property type="match status" value="1"/>
</dbReference>
<keyword evidence="3 4" id="KW-0456">Lyase</keyword>
<comment type="pathway">
    <text evidence="4">Cofactor biosynthesis; phylloquinone biosynthesis.</text>
</comment>
<dbReference type="AlphaFoldDB" id="A0A0P8BT79"/>
<dbReference type="UniPathway" id="UPA00995"/>
<feature type="domain" description="Mandelate racemase/muconate lactonizing enzyme C-terminal" evidence="6">
    <location>
        <begin position="125"/>
        <end position="224"/>
    </location>
</feature>
<evidence type="ECO:0000256" key="4">
    <source>
        <dbReference type="HAMAP-Rule" id="MF_00470"/>
    </source>
</evidence>
<dbReference type="EC" id="4.2.1.113" evidence="4 5"/>
<dbReference type="Gene3D" id="3.30.390.10">
    <property type="entry name" value="Enolase-like, N-terminal domain"/>
    <property type="match status" value="1"/>
</dbReference>
<gene>
    <name evidence="4 7" type="primary">menC</name>
    <name evidence="7" type="ORF">HLUCCA11_02130</name>
</gene>
<name>A0A0P8BT79_9CYAN</name>
<feature type="binding site" evidence="4">
    <location>
        <position position="228"/>
    </location>
    <ligand>
        <name>Mg(2+)</name>
        <dbReference type="ChEBI" id="CHEBI:18420"/>
    </ligand>
</feature>
<dbReference type="InterPro" id="IPR010196">
    <property type="entry name" value="OSB_synthase_MenC1"/>
</dbReference>
<dbReference type="InterPro" id="IPR013342">
    <property type="entry name" value="Mandelate_racemase_C"/>
</dbReference>